<comment type="caution">
    <text evidence="2">The sequence shown here is derived from an EMBL/GenBank/DDBJ whole genome shotgun (WGS) entry which is preliminary data.</text>
</comment>
<name>A0A5B7KGT1_PORTR</name>
<sequence length="91" mass="9070">MSATYTGSCSTTSPLSCRLLVDTGFHPLCPGPGLREERTGGILITGGPGRELGLSDGPRTQPGPVSQLPEILQLRAAASGVAPLAAVGTAG</sequence>
<protein>
    <submittedName>
        <fullName evidence="2">Uncharacterized protein</fullName>
    </submittedName>
</protein>
<dbReference type="Proteomes" id="UP000324222">
    <property type="component" value="Unassembled WGS sequence"/>
</dbReference>
<organism evidence="2 3">
    <name type="scientific">Portunus trituberculatus</name>
    <name type="common">Swimming crab</name>
    <name type="synonym">Neptunus trituberculatus</name>
    <dbReference type="NCBI Taxonomy" id="210409"/>
    <lineage>
        <taxon>Eukaryota</taxon>
        <taxon>Metazoa</taxon>
        <taxon>Ecdysozoa</taxon>
        <taxon>Arthropoda</taxon>
        <taxon>Crustacea</taxon>
        <taxon>Multicrustacea</taxon>
        <taxon>Malacostraca</taxon>
        <taxon>Eumalacostraca</taxon>
        <taxon>Eucarida</taxon>
        <taxon>Decapoda</taxon>
        <taxon>Pleocyemata</taxon>
        <taxon>Brachyura</taxon>
        <taxon>Eubrachyura</taxon>
        <taxon>Portunoidea</taxon>
        <taxon>Portunidae</taxon>
        <taxon>Portuninae</taxon>
        <taxon>Portunus</taxon>
    </lineage>
</organism>
<feature type="region of interest" description="Disordered" evidence="1">
    <location>
        <begin position="46"/>
        <end position="65"/>
    </location>
</feature>
<evidence type="ECO:0000313" key="2">
    <source>
        <dbReference type="EMBL" id="MPD06420.1"/>
    </source>
</evidence>
<evidence type="ECO:0000313" key="3">
    <source>
        <dbReference type="Proteomes" id="UP000324222"/>
    </source>
</evidence>
<dbReference type="AlphaFoldDB" id="A0A5B7KGT1"/>
<evidence type="ECO:0000256" key="1">
    <source>
        <dbReference type="SAM" id="MobiDB-lite"/>
    </source>
</evidence>
<reference evidence="2 3" key="1">
    <citation type="submission" date="2019-05" db="EMBL/GenBank/DDBJ databases">
        <title>Another draft genome of Portunus trituberculatus and its Hox gene families provides insights of decapod evolution.</title>
        <authorList>
            <person name="Jeong J.-H."/>
            <person name="Song I."/>
            <person name="Kim S."/>
            <person name="Choi T."/>
            <person name="Kim D."/>
            <person name="Ryu S."/>
            <person name="Kim W."/>
        </authorList>
    </citation>
    <scope>NUCLEOTIDE SEQUENCE [LARGE SCALE GENOMIC DNA]</scope>
    <source>
        <tissue evidence="2">Muscle</tissue>
    </source>
</reference>
<proteinExistence type="predicted"/>
<accession>A0A5B7KGT1</accession>
<gene>
    <name evidence="2" type="ORF">E2C01_102234</name>
</gene>
<keyword evidence="3" id="KW-1185">Reference proteome</keyword>
<dbReference type="EMBL" id="VSRR010151145">
    <property type="protein sequence ID" value="MPD06420.1"/>
    <property type="molecule type" value="Genomic_DNA"/>
</dbReference>